<dbReference type="Proteomes" id="UP000694865">
    <property type="component" value="Unplaced"/>
</dbReference>
<dbReference type="PANTHER" id="PTHR21625">
    <property type="entry name" value="NYD-SP28 PROTEIN"/>
    <property type="match status" value="1"/>
</dbReference>
<dbReference type="InterPro" id="IPR039750">
    <property type="entry name" value="DRC1/DRC2"/>
</dbReference>
<evidence type="ECO:0000313" key="3">
    <source>
        <dbReference type="RefSeq" id="XP_006822645.1"/>
    </source>
</evidence>
<keyword evidence="1" id="KW-0175">Coiled coil</keyword>
<dbReference type="PANTHER" id="PTHR21625:SF1">
    <property type="entry name" value="DYNEIN REGULATORY COMPLEX PROTEIN 1"/>
    <property type="match status" value="1"/>
</dbReference>
<feature type="non-terminal residue" evidence="3">
    <location>
        <position position="93"/>
    </location>
</feature>
<organism evidence="2 3">
    <name type="scientific">Saccoglossus kowalevskii</name>
    <name type="common">Acorn worm</name>
    <dbReference type="NCBI Taxonomy" id="10224"/>
    <lineage>
        <taxon>Eukaryota</taxon>
        <taxon>Metazoa</taxon>
        <taxon>Hemichordata</taxon>
        <taxon>Enteropneusta</taxon>
        <taxon>Harrimaniidae</taxon>
        <taxon>Saccoglossus</taxon>
    </lineage>
</organism>
<dbReference type="GeneID" id="102802837"/>
<sequence length="93" mass="11466">MIERMEEQVKNLTRSYREELNQIEKSFDAERNDLLESNKKKWEQTMQGRRDKEIDNMKAREKRVDDYEQQIQHLRTQDAEEYNMVKIKLETDV</sequence>
<protein>
    <submittedName>
        <fullName evidence="3">Dynein regulatory complex protein 1-like</fullName>
    </submittedName>
</protein>
<name>A0ABM0MRK4_SACKO</name>
<evidence type="ECO:0000313" key="2">
    <source>
        <dbReference type="Proteomes" id="UP000694865"/>
    </source>
</evidence>
<proteinExistence type="predicted"/>
<keyword evidence="2" id="KW-1185">Reference proteome</keyword>
<feature type="coiled-coil region" evidence="1">
    <location>
        <begin position="50"/>
        <end position="77"/>
    </location>
</feature>
<reference evidence="3" key="1">
    <citation type="submission" date="2025-08" db="UniProtKB">
        <authorList>
            <consortium name="RefSeq"/>
        </authorList>
    </citation>
    <scope>IDENTIFICATION</scope>
    <source>
        <tissue evidence="3">Testes</tissue>
    </source>
</reference>
<gene>
    <name evidence="3" type="primary">LOC102802837</name>
</gene>
<accession>A0ABM0MRK4</accession>
<evidence type="ECO:0000256" key="1">
    <source>
        <dbReference type="SAM" id="Coils"/>
    </source>
</evidence>
<dbReference type="RefSeq" id="XP_006822645.1">
    <property type="nucleotide sequence ID" value="XM_006822582.1"/>
</dbReference>